<keyword evidence="3" id="KW-0808">Transferase</keyword>
<gene>
    <name evidence="6" type="ORF">SPTER_09780</name>
</gene>
<keyword evidence="4" id="KW-0067">ATP-binding</keyword>
<dbReference type="Gene3D" id="3.30.2130.10">
    <property type="entry name" value="VC0802-like"/>
    <property type="match status" value="1"/>
</dbReference>
<protein>
    <recommendedName>
        <fullName evidence="1">aspartate kinase</fullName>
        <ecNumber evidence="1">2.7.2.4</ecNumber>
    </recommendedName>
</protein>
<dbReference type="InterPro" id="IPR054352">
    <property type="entry name" value="ACT_Aspartokinase"/>
</dbReference>
<evidence type="ECO:0000256" key="4">
    <source>
        <dbReference type="ARBA" id="ARBA00022840"/>
    </source>
</evidence>
<accession>A0A517DQU4</accession>
<evidence type="ECO:0000313" key="7">
    <source>
        <dbReference type="Proteomes" id="UP000320776"/>
    </source>
</evidence>
<dbReference type="Proteomes" id="UP000320776">
    <property type="component" value="Chromosome"/>
</dbReference>
<dbReference type="OrthoDB" id="9889041at2"/>
<dbReference type="KEGG" id="sted:SPTER_09780"/>
<keyword evidence="3" id="KW-0418">Kinase</keyword>
<evidence type="ECO:0000256" key="2">
    <source>
        <dbReference type="ARBA" id="ARBA00022741"/>
    </source>
</evidence>
<evidence type="ECO:0000259" key="5">
    <source>
        <dbReference type="Pfam" id="PF22468"/>
    </source>
</evidence>
<dbReference type="SUPFAM" id="SSF55021">
    <property type="entry name" value="ACT-like"/>
    <property type="match status" value="1"/>
</dbReference>
<dbReference type="GO" id="GO:0004072">
    <property type="term" value="F:aspartate kinase activity"/>
    <property type="evidence" value="ECO:0007669"/>
    <property type="project" value="UniProtKB-EC"/>
</dbReference>
<dbReference type="EMBL" id="CP036259">
    <property type="protein sequence ID" value="QDR79688.1"/>
    <property type="molecule type" value="Genomic_DNA"/>
</dbReference>
<proteinExistence type="predicted"/>
<keyword evidence="2" id="KW-0547">Nucleotide-binding</keyword>
<dbReference type="Pfam" id="PF22468">
    <property type="entry name" value="ACT_9"/>
    <property type="match status" value="1"/>
</dbReference>
<dbReference type="AlphaFoldDB" id="A0A517DQU4"/>
<dbReference type="InterPro" id="IPR045865">
    <property type="entry name" value="ACT-like_dom_sf"/>
</dbReference>
<name>A0A517DQU4_9FIRM</name>
<dbReference type="EC" id="2.7.2.4" evidence="1"/>
<keyword evidence="7" id="KW-1185">Reference proteome</keyword>
<evidence type="ECO:0000256" key="3">
    <source>
        <dbReference type="ARBA" id="ARBA00022777"/>
    </source>
</evidence>
<dbReference type="GO" id="GO:0005524">
    <property type="term" value="F:ATP binding"/>
    <property type="evidence" value="ECO:0007669"/>
    <property type="project" value="UniProtKB-KW"/>
</dbReference>
<organism evidence="6 7">
    <name type="scientific">Sporomusa termitida</name>
    <dbReference type="NCBI Taxonomy" id="2377"/>
    <lineage>
        <taxon>Bacteria</taxon>
        <taxon>Bacillati</taxon>
        <taxon>Bacillota</taxon>
        <taxon>Negativicutes</taxon>
        <taxon>Selenomonadales</taxon>
        <taxon>Sporomusaceae</taxon>
        <taxon>Sporomusa</taxon>
    </lineage>
</organism>
<dbReference type="CDD" id="cd04891">
    <property type="entry name" value="ACT_AK-LysC-DapG-like_1"/>
    <property type="match status" value="1"/>
</dbReference>
<evidence type="ECO:0000313" key="6">
    <source>
        <dbReference type="EMBL" id="QDR79688.1"/>
    </source>
</evidence>
<sequence>MINTLKQACHRHGYGLESDIAGEDRDISFTYDKSAVFMRINCSNQPGQAGVTEVFSALAKAGIAVDMVSVQPCQISFTVQSRLADLAAAALAKIAVQPDMITDCVKLSVRGRCEQPLLSTIITVTEILARANVPLLRLAESYGLIEGLIAPRHISAACKALARQFTCYGQGKKHSCAACRQQP</sequence>
<evidence type="ECO:0000256" key="1">
    <source>
        <dbReference type="ARBA" id="ARBA00013059"/>
    </source>
</evidence>
<dbReference type="RefSeq" id="WP_144349293.1">
    <property type="nucleotide sequence ID" value="NZ_CP036259.1"/>
</dbReference>
<reference evidence="6 7" key="1">
    <citation type="submission" date="2019-02" db="EMBL/GenBank/DDBJ databases">
        <title>Closed genome of Sporomusa termitida DSM 4440.</title>
        <authorList>
            <person name="Poehlein A."/>
            <person name="Daniel R."/>
        </authorList>
    </citation>
    <scope>NUCLEOTIDE SEQUENCE [LARGE SCALE GENOMIC DNA]</scope>
    <source>
        <strain evidence="6 7">DSM 4440</strain>
    </source>
</reference>
<feature type="domain" description="Aspartokinase ACT" evidence="5">
    <location>
        <begin position="52"/>
        <end position="93"/>
    </location>
</feature>